<comment type="caution">
    <text evidence="1">The sequence shown here is derived from an EMBL/GenBank/DDBJ whole genome shotgun (WGS) entry which is preliminary data.</text>
</comment>
<sequence>MVNEFSTKYVTIASTTVVKVEPPFRIQRNNFLKHYPESQRLSRHRTAFIPVASRLEQLDYEVPLALYPRFDGPPEIMVH</sequence>
<organism evidence="1 2">
    <name type="scientific">Caerostris extrusa</name>
    <name type="common">Bark spider</name>
    <name type="synonym">Caerostris bankana</name>
    <dbReference type="NCBI Taxonomy" id="172846"/>
    <lineage>
        <taxon>Eukaryota</taxon>
        <taxon>Metazoa</taxon>
        <taxon>Ecdysozoa</taxon>
        <taxon>Arthropoda</taxon>
        <taxon>Chelicerata</taxon>
        <taxon>Arachnida</taxon>
        <taxon>Araneae</taxon>
        <taxon>Araneomorphae</taxon>
        <taxon>Entelegynae</taxon>
        <taxon>Araneoidea</taxon>
        <taxon>Araneidae</taxon>
        <taxon>Caerostris</taxon>
    </lineage>
</organism>
<gene>
    <name evidence="1" type="ORF">CEXT_689471</name>
</gene>
<protein>
    <submittedName>
        <fullName evidence="1">Uncharacterized protein</fullName>
    </submittedName>
</protein>
<evidence type="ECO:0000313" key="1">
    <source>
        <dbReference type="EMBL" id="GIY23621.1"/>
    </source>
</evidence>
<reference evidence="1 2" key="1">
    <citation type="submission" date="2021-06" db="EMBL/GenBank/DDBJ databases">
        <title>Caerostris extrusa draft genome.</title>
        <authorList>
            <person name="Kono N."/>
            <person name="Arakawa K."/>
        </authorList>
    </citation>
    <scope>NUCLEOTIDE SEQUENCE [LARGE SCALE GENOMIC DNA]</scope>
</reference>
<accession>A0AAV4RTC9</accession>
<dbReference type="Proteomes" id="UP001054945">
    <property type="component" value="Unassembled WGS sequence"/>
</dbReference>
<keyword evidence="2" id="KW-1185">Reference proteome</keyword>
<dbReference type="EMBL" id="BPLR01008294">
    <property type="protein sequence ID" value="GIY23621.1"/>
    <property type="molecule type" value="Genomic_DNA"/>
</dbReference>
<name>A0AAV4RTC9_CAEEX</name>
<dbReference type="AlphaFoldDB" id="A0AAV4RTC9"/>
<proteinExistence type="predicted"/>
<evidence type="ECO:0000313" key="2">
    <source>
        <dbReference type="Proteomes" id="UP001054945"/>
    </source>
</evidence>